<dbReference type="AlphaFoldDB" id="A0A0P1IKI7"/>
<accession>A0A0P1IKI7</accession>
<dbReference type="STRING" id="1715693.PH7735_00006"/>
<dbReference type="EMBL" id="CYTW01000001">
    <property type="protein sequence ID" value="CUJ81334.1"/>
    <property type="molecule type" value="Genomic_DNA"/>
</dbReference>
<organism evidence="1 2">
    <name type="scientific">Shimia thalassica</name>
    <dbReference type="NCBI Taxonomy" id="1715693"/>
    <lineage>
        <taxon>Bacteria</taxon>
        <taxon>Pseudomonadati</taxon>
        <taxon>Pseudomonadota</taxon>
        <taxon>Alphaproteobacteria</taxon>
        <taxon>Rhodobacterales</taxon>
        <taxon>Roseobacteraceae</taxon>
    </lineage>
</organism>
<dbReference type="GeneID" id="83879112"/>
<proteinExistence type="predicted"/>
<gene>
    <name evidence="1" type="ORF">PH7735_00006</name>
</gene>
<dbReference type="Proteomes" id="UP000051870">
    <property type="component" value="Unassembled WGS sequence"/>
</dbReference>
<dbReference type="RefSeq" id="WP_058309301.1">
    <property type="nucleotide sequence ID" value="NZ_CYTW01000001.1"/>
</dbReference>
<evidence type="ECO:0000313" key="1">
    <source>
        <dbReference type="EMBL" id="CUJ81334.1"/>
    </source>
</evidence>
<reference evidence="2" key="1">
    <citation type="submission" date="2015-09" db="EMBL/GenBank/DDBJ databases">
        <authorList>
            <person name="Rodrigo-Torres Lidia"/>
            <person name="Arahal R.David."/>
        </authorList>
    </citation>
    <scope>NUCLEOTIDE SEQUENCE [LARGE SCALE GENOMIC DNA]</scope>
    <source>
        <strain evidence="2">CECT 7735</strain>
    </source>
</reference>
<evidence type="ECO:0000313" key="2">
    <source>
        <dbReference type="Proteomes" id="UP000051870"/>
    </source>
</evidence>
<keyword evidence="2" id="KW-1185">Reference proteome</keyword>
<protein>
    <submittedName>
        <fullName evidence="1">Uncharacterized protein</fullName>
    </submittedName>
</protein>
<name>A0A0P1IKI7_9RHOB</name>
<sequence>MQNPSRDWESVQLHFEEIATLLEVPQNKRNLFLQEVLEYSEVPSWLRDQDISYDVIRLHRPANALQKTAQRLGEVIEEFCQHRLTLHFLASPELSRTLALLLNQPDANALFPDLSFIIPNPSNVEYLPQLSNFEGLGAIDGSISKDISIKYAEDPDLALISLLRALHKPLEQSLEGDWHNKGGRRSDRIREYTLKTLLALHDKVFGSRATSTPTGKFCTMCHYLFESFGESTDGLDEAIKRFLLKQRAKSS</sequence>